<dbReference type="PRINTS" id="PR00411">
    <property type="entry name" value="PNDRDTASEI"/>
</dbReference>
<dbReference type="SUPFAM" id="SSF51905">
    <property type="entry name" value="FAD/NAD(P)-binding domain"/>
    <property type="match status" value="2"/>
</dbReference>
<comment type="caution">
    <text evidence="7">The sequence shown here is derived from an EMBL/GenBank/DDBJ whole genome shotgun (WGS) entry which is preliminary data.</text>
</comment>
<gene>
    <name evidence="7" type="ORF">GKS16_01205</name>
</gene>
<evidence type="ECO:0000259" key="6">
    <source>
        <dbReference type="Pfam" id="PF07992"/>
    </source>
</evidence>
<keyword evidence="5" id="KW-0676">Redox-active center</keyword>
<dbReference type="PANTHER" id="PTHR43429">
    <property type="entry name" value="PYRIDINE NUCLEOTIDE-DISULFIDE OXIDOREDUCTASE DOMAIN-CONTAINING"/>
    <property type="match status" value="1"/>
</dbReference>
<dbReference type="Gene3D" id="3.50.50.60">
    <property type="entry name" value="FAD/NAD(P)-binding domain"/>
    <property type="match status" value="2"/>
</dbReference>
<evidence type="ECO:0000313" key="8">
    <source>
        <dbReference type="Proteomes" id="UP000483839"/>
    </source>
</evidence>
<proteinExistence type="predicted"/>
<keyword evidence="2" id="KW-0285">Flavoprotein</keyword>
<comment type="cofactor">
    <cofactor evidence="1">
        <name>FAD</name>
        <dbReference type="ChEBI" id="CHEBI:57692"/>
    </cofactor>
</comment>
<organism evidence="7 8">
    <name type="scientific">Streptococcus uberis</name>
    <dbReference type="NCBI Taxonomy" id="1349"/>
    <lineage>
        <taxon>Bacteria</taxon>
        <taxon>Bacillati</taxon>
        <taxon>Bacillota</taxon>
        <taxon>Bacilli</taxon>
        <taxon>Lactobacillales</taxon>
        <taxon>Streptococcaceae</taxon>
        <taxon>Streptococcus</taxon>
    </lineage>
</organism>
<dbReference type="InterPro" id="IPR023753">
    <property type="entry name" value="FAD/NAD-binding_dom"/>
</dbReference>
<evidence type="ECO:0000256" key="2">
    <source>
        <dbReference type="ARBA" id="ARBA00022630"/>
    </source>
</evidence>
<evidence type="ECO:0000256" key="1">
    <source>
        <dbReference type="ARBA" id="ARBA00001974"/>
    </source>
</evidence>
<dbReference type="EMBL" id="WLXI01000007">
    <property type="protein sequence ID" value="MTD00902.1"/>
    <property type="molecule type" value="Genomic_DNA"/>
</dbReference>
<dbReference type="SUPFAM" id="SSF55424">
    <property type="entry name" value="FAD/NAD-linked reductases, dimerisation (C-terminal) domain"/>
    <property type="match status" value="1"/>
</dbReference>
<dbReference type="RefSeq" id="WP_154617068.1">
    <property type="nucleotide sequence ID" value="NZ_JADFAY010000003.1"/>
</dbReference>
<dbReference type="Proteomes" id="UP000483839">
    <property type="component" value="Unassembled WGS sequence"/>
</dbReference>
<sequence length="445" mass="49687">MKKIHILGASFSGKACALKLAQLMPELEIILIDKEVDAQYIPNGVNDQLRGKIIDLAESKMELWNDEEICQRLIVTHAEVLEIRSKEQVLLLRYPNNELKIEPYETLICAMGSIAKSQYIKGSDLDGVLTTKTFKESQKALEMIKGKEDIIIVGAGIIGIDLAYSLSLQGKKVTLLEATDTIQFRQFDKEMMIPLQAEMEAVGIRIVKNVRVKEISQTNSGNLRLISDSGQSYEGERVLLAVNFRPNSHLLESVVERSLDKTVKVNKNLRTSDPHIYAIGDLIALPLSTIHLPYYSPLINQAIKTGQYLAYHLAGIDLPPLQQTKVIGSHSFNLYQSSVGLTEEEGSLYEDLVSHCQKIQSDDNSSALAWLKLTARRKDGRIVGCQIISKDNHLLLINQVAQAISIQLSDSELAFQDFVFLKGESEMAFLLHEAALGLFEKRLLL</sequence>
<evidence type="ECO:0000313" key="7">
    <source>
        <dbReference type="EMBL" id="MTD00902.1"/>
    </source>
</evidence>
<dbReference type="AlphaFoldDB" id="A0A6L6G6A4"/>
<accession>A0A6L6G6A4</accession>
<protein>
    <submittedName>
        <fullName evidence="7">FAD-dependent oxidoreductase</fullName>
    </submittedName>
</protein>
<dbReference type="PRINTS" id="PR00368">
    <property type="entry name" value="FADPNR"/>
</dbReference>
<keyword evidence="3" id="KW-0274">FAD</keyword>
<dbReference type="Gene3D" id="3.30.390.30">
    <property type="match status" value="1"/>
</dbReference>
<dbReference type="Pfam" id="PF07992">
    <property type="entry name" value="Pyr_redox_2"/>
    <property type="match status" value="1"/>
</dbReference>
<name>A0A6L6G6A4_STRUB</name>
<evidence type="ECO:0000256" key="4">
    <source>
        <dbReference type="ARBA" id="ARBA00023002"/>
    </source>
</evidence>
<reference evidence="7 8" key="1">
    <citation type="submission" date="2019-11" db="EMBL/GenBank/DDBJ databases">
        <title>Streptococcus uberis isolated from clinical mastitis cases on a southeastern Queensland dairy.</title>
        <authorList>
            <person name="Workentine M.L."/>
            <person name="Price R."/>
            <person name="Olchowy T."/>
        </authorList>
    </citation>
    <scope>NUCLEOTIDE SEQUENCE [LARGE SCALE GENOMIC DNA]</scope>
    <source>
        <strain evidence="7 8">OLC4459-A17</strain>
    </source>
</reference>
<dbReference type="PANTHER" id="PTHR43429:SF1">
    <property type="entry name" value="NAD(P)H SULFUR OXIDOREDUCTASE (COA-DEPENDENT)"/>
    <property type="match status" value="1"/>
</dbReference>
<dbReference type="InterPro" id="IPR036188">
    <property type="entry name" value="FAD/NAD-bd_sf"/>
</dbReference>
<evidence type="ECO:0000256" key="3">
    <source>
        <dbReference type="ARBA" id="ARBA00022827"/>
    </source>
</evidence>
<keyword evidence="4" id="KW-0560">Oxidoreductase</keyword>
<dbReference type="GO" id="GO:0016491">
    <property type="term" value="F:oxidoreductase activity"/>
    <property type="evidence" value="ECO:0007669"/>
    <property type="project" value="UniProtKB-KW"/>
</dbReference>
<evidence type="ECO:0000256" key="5">
    <source>
        <dbReference type="ARBA" id="ARBA00023284"/>
    </source>
</evidence>
<feature type="domain" description="FAD/NAD(P)-binding" evidence="6">
    <location>
        <begin position="3"/>
        <end position="283"/>
    </location>
</feature>
<dbReference type="InterPro" id="IPR016156">
    <property type="entry name" value="FAD/NAD-linked_Rdtase_dimer_sf"/>
</dbReference>
<dbReference type="InterPro" id="IPR050260">
    <property type="entry name" value="FAD-bd_OxRdtase"/>
</dbReference>